<comment type="caution">
    <text evidence="5">The sequence shown here is derived from an EMBL/GenBank/DDBJ whole genome shotgun (WGS) entry which is preliminary data.</text>
</comment>
<feature type="region of interest" description="Disordered" evidence="4">
    <location>
        <begin position="250"/>
        <end position="284"/>
    </location>
</feature>
<dbReference type="PROSITE" id="PS50088">
    <property type="entry name" value="ANK_REPEAT"/>
    <property type="match status" value="2"/>
</dbReference>
<dbReference type="Pfam" id="PF12796">
    <property type="entry name" value="Ank_2"/>
    <property type="match status" value="2"/>
</dbReference>
<evidence type="ECO:0000313" key="5">
    <source>
        <dbReference type="EMBL" id="CDH58028.1"/>
    </source>
</evidence>
<dbReference type="PANTHER" id="PTHR24173:SF74">
    <property type="entry name" value="ANKYRIN REPEAT DOMAIN-CONTAINING PROTEIN 16"/>
    <property type="match status" value="1"/>
</dbReference>
<dbReference type="PANTHER" id="PTHR24173">
    <property type="entry name" value="ANKYRIN REPEAT CONTAINING"/>
    <property type="match status" value="1"/>
</dbReference>
<dbReference type="EMBL" id="CBTN010000052">
    <property type="protein sequence ID" value="CDH58028.1"/>
    <property type="molecule type" value="Genomic_DNA"/>
</dbReference>
<feature type="repeat" description="ANK" evidence="3">
    <location>
        <begin position="40"/>
        <end position="73"/>
    </location>
</feature>
<evidence type="ECO:0000256" key="1">
    <source>
        <dbReference type="ARBA" id="ARBA00022737"/>
    </source>
</evidence>
<keyword evidence="1" id="KW-0677">Repeat</keyword>
<feature type="compositionally biased region" description="Low complexity" evidence="4">
    <location>
        <begin position="171"/>
        <end position="181"/>
    </location>
</feature>
<dbReference type="STRING" id="1263082.A0A068S6Q5"/>
<dbReference type="SUPFAM" id="SSF48403">
    <property type="entry name" value="Ankyrin repeat"/>
    <property type="match status" value="1"/>
</dbReference>
<dbReference type="PROSITE" id="PS50297">
    <property type="entry name" value="ANK_REP_REGION"/>
    <property type="match status" value="2"/>
</dbReference>
<proteinExistence type="predicted"/>
<dbReference type="InterPro" id="IPR036770">
    <property type="entry name" value="Ankyrin_rpt-contain_sf"/>
</dbReference>
<evidence type="ECO:0000256" key="4">
    <source>
        <dbReference type="SAM" id="MobiDB-lite"/>
    </source>
</evidence>
<feature type="repeat" description="ANK" evidence="3">
    <location>
        <begin position="82"/>
        <end position="114"/>
    </location>
</feature>
<keyword evidence="2 3" id="KW-0040">ANK repeat</keyword>
<feature type="region of interest" description="Disordered" evidence="4">
    <location>
        <begin position="142"/>
        <end position="196"/>
    </location>
</feature>
<reference evidence="5" key="1">
    <citation type="submission" date="2013-08" db="EMBL/GenBank/DDBJ databases">
        <title>Gene expansion shapes genome architecture in the human pathogen Lichtheimia corymbifera: an evolutionary genomics analysis in the ancient terrestrial Mucorales (Mucoromycotina).</title>
        <authorList>
            <person name="Schwartze V.U."/>
            <person name="Winter S."/>
            <person name="Shelest E."/>
            <person name="Marcet-Houben M."/>
            <person name="Horn F."/>
            <person name="Wehner S."/>
            <person name="Hoffmann K."/>
            <person name="Riege K."/>
            <person name="Sammeth M."/>
            <person name="Nowrousian M."/>
            <person name="Valiante V."/>
            <person name="Linde J."/>
            <person name="Jacobsen I.D."/>
            <person name="Marz M."/>
            <person name="Brakhage A.A."/>
            <person name="Gabaldon T."/>
            <person name="Bocker S."/>
            <person name="Voigt K."/>
        </authorList>
    </citation>
    <scope>NUCLEOTIDE SEQUENCE [LARGE SCALE GENOMIC DNA]</scope>
    <source>
        <strain evidence="5">FSU 9682</strain>
    </source>
</reference>
<dbReference type="Proteomes" id="UP000027586">
    <property type="component" value="Unassembled WGS sequence"/>
</dbReference>
<sequence>MHDYSQHHIQYDLHHAATTGNVGLVKFALDHGAAIDAIVNGFMPLQLACVSDNNLAAVQYLIDRGAQVNAQRWTTKRGIESSGSTALHVACANGCIRIVDLLLRNGATIHVKDKYGSTPHDVAIAKHHMDIVRLLDTAAHRSPLSSSASSTEPLRLDKPLPIPIRPPPPHTTTTTSSSSAPELAHTASSSRSSSGCSDDLLDWYAVGVVANKNQDECYLQSLERRLSGSFDSGFLRSSCMIDYQHHHYLPPIPSSSPPPPPLPPKDDFYTTQHPRRSSSSSNLTLHPSSALVLTLESLDRVSRKVMEIRKNNFGNATRRLEQDAKENRSFYSRMARSWKKLTKRLS</sequence>
<evidence type="ECO:0000256" key="3">
    <source>
        <dbReference type="PROSITE-ProRule" id="PRU00023"/>
    </source>
</evidence>
<feature type="compositionally biased region" description="Pro residues" evidence="4">
    <location>
        <begin position="160"/>
        <end position="170"/>
    </location>
</feature>
<name>A0A068S6Q5_9FUNG</name>
<evidence type="ECO:0000313" key="6">
    <source>
        <dbReference type="Proteomes" id="UP000027586"/>
    </source>
</evidence>
<protein>
    <submittedName>
        <fullName evidence="5">Uncharacterized protein</fullName>
    </submittedName>
</protein>
<evidence type="ECO:0000256" key="2">
    <source>
        <dbReference type="ARBA" id="ARBA00023043"/>
    </source>
</evidence>
<dbReference type="InterPro" id="IPR002110">
    <property type="entry name" value="Ankyrin_rpt"/>
</dbReference>
<dbReference type="OrthoDB" id="194358at2759"/>
<keyword evidence="6" id="KW-1185">Reference proteome</keyword>
<feature type="compositionally biased region" description="Pro residues" evidence="4">
    <location>
        <begin position="250"/>
        <end position="263"/>
    </location>
</feature>
<dbReference type="AlphaFoldDB" id="A0A068S6Q5"/>
<dbReference type="Gene3D" id="1.25.40.20">
    <property type="entry name" value="Ankyrin repeat-containing domain"/>
    <property type="match status" value="1"/>
</dbReference>
<dbReference type="VEuPathDB" id="FungiDB:LCOR_08909.1"/>
<gene>
    <name evidence="5" type="ORF">LCOR_08909.1</name>
</gene>
<accession>A0A068S6Q5</accession>
<dbReference type="SMART" id="SM00248">
    <property type="entry name" value="ANK"/>
    <property type="match status" value="4"/>
</dbReference>
<organism evidence="5 6">
    <name type="scientific">Lichtheimia corymbifera JMRC:FSU:9682</name>
    <dbReference type="NCBI Taxonomy" id="1263082"/>
    <lineage>
        <taxon>Eukaryota</taxon>
        <taxon>Fungi</taxon>
        <taxon>Fungi incertae sedis</taxon>
        <taxon>Mucoromycota</taxon>
        <taxon>Mucoromycotina</taxon>
        <taxon>Mucoromycetes</taxon>
        <taxon>Mucorales</taxon>
        <taxon>Lichtheimiaceae</taxon>
        <taxon>Lichtheimia</taxon>
    </lineage>
</organism>